<gene>
    <name evidence="10" type="ORF">GPECTOR_2g1585</name>
</gene>
<dbReference type="PANTHER" id="PTHR30224">
    <property type="entry name" value="ELECTRON TRANSPORT PROTEIN"/>
    <property type="match status" value="1"/>
</dbReference>
<feature type="transmembrane region" description="Helical" evidence="7">
    <location>
        <begin position="679"/>
        <end position="700"/>
    </location>
</feature>
<evidence type="ECO:0000259" key="8">
    <source>
        <dbReference type="PROSITE" id="PS50045"/>
    </source>
</evidence>
<feature type="transmembrane region" description="Helical" evidence="7">
    <location>
        <begin position="462"/>
        <end position="481"/>
    </location>
</feature>
<feature type="transmembrane region" description="Helical" evidence="7">
    <location>
        <begin position="800"/>
        <end position="818"/>
    </location>
</feature>
<evidence type="ECO:0000256" key="3">
    <source>
        <dbReference type="ARBA" id="ARBA00022741"/>
    </source>
</evidence>
<evidence type="ECO:0000256" key="1">
    <source>
        <dbReference type="ARBA" id="ARBA00004236"/>
    </source>
</evidence>
<keyword evidence="4" id="KW-0067">ATP-binding</keyword>
<dbReference type="OrthoDB" id="531141at2759"/>
<dbReference type="InterPro" id="IPR002078">
    <property type="entry name" value="Sigma_54_int"/>
</dbReference>
<feature type="transmembrane region" description="Helical" evidence="7">
    <location>
        <begin position="340"/>
        <end position="362"/>
    </location>
</feature>
<dbReference type="AlphaFoldDB" id="A0A150H1Z2"/>
<keyword evidence="2" id="KW-1003">Cell membrane</keyword>
<organism evidence="10 11">
    <name type="scientific">Gonium pectorale</name>
    <name type="common">Green alga</name>
    <dbReference type="NCBI Taxonomy" id="33097"/>
    <lineage>
        <taxon>Eukaryota</taxon>
        <taxon>Viridiplantae</taxon>
        <taxon>Chlorophyta</taxon>
        <taxon>core chlorophytes</taxon>
        <taxon>Chlorophyceae</taxon>
        <taxon>CS clade</taxon>
        <taxon>Chlamydomonadales</taxon>
        <taxon>Volvocaceae</taxon>
        <taxon>Gonium</taxon>
    </lineage>
</organism>
<evidence type="ECO:0000259" key="9">
    <source>
        <dbReference type="PROSITE" id="PS51379"/>
    </source>
</evidence>
<dbReference type="InterPro" id="IPR017896">
    <property type="entry name" value="4Fe4S_Fe-S-bd"/>
</dbReference>
<dbReference type="Pfam" id="PF00158">
    <property type="entry name" value="Sigma54_activat"/>
    <property type="match status" value="1"/>
</dbReference>
<feature type="domain" description="Sigma-54 factor interaction" evidence="8">
    <location>
        <begin position="65"/>
        <end position="289"/>
    </location>
</feature>
<dbReference type="SUPFAM" id="SSF52540">
    <property type="entry name" value="P-loop containing nucleoside triphosphate hydrolases"/>
    <property type="match status" value="1"/>
</dbReference>
<dbReference type="InterPro" id="IPR058031">
    <property type="entry name" value="AAA_lid_NorR"/>
</dbReference>
<dbReference type="GO" id="GO:0006355">
    <property type="term" value="P:regulation of DNA-templated transcription"/>
    <property type="evidence" value="ECO:0007669"/>
    <property type="project" value="InterPro"/>
</dbReference>
<accession>A0A150H1Z2</accession>
<feature type="region of interest" description="Disordered" evidence="6">
    <location>
        <begin position="1"/>
        <end position="26"/>
    </location>
</feature>
<dbReference type="CDD" id="cd00009">
    <property type="entry name" value="AAA"/>
    <property type="match status" value="1"/>
</dbReference>
<dbReference type="EMBL" id="LSYV01000003">
    <property type="protein sequence ID" value="KXZ56033.1"/>
    <property type="molecule type" value="Genomic_DNA"/>
</dbReference>
<reference evidence="11" key="1">
    <citation type="journal article" date="2016" name="Nat. Commun.">
        <title>The Gonium pectorale genome demonstrates co-option of cell cycle regulation during the evolution of multicellularity.</title>
        <authorList>
            <person name="Hanschen E.R."/>
            <person name="Marriage T.N."/>
            <person name="Ferris P.J."/>
            <person name="Hamaji T."/>
            <person name="Toyoda A."/>
            <person name="Fujiyama A."/>
            <person name="Neme R."/>
            <person name="Noguchi H."/>
            <person name="Minakuchi Y."/>
            <person name="Suzuki M."/>
            <person name="Kawai-Toyooka H."/>
            <person name="Smith D.R."/>
            <person name="Sparks H."/>
            <person name="Anderson J."/>
            <person name="Bakaric R."/>
            <person name="Luria V."/>
            <person name="Karger A."/>
            <person name="Kirschner M.W."/>
            <person name="Durand P.M."/>
            <person name="Michod R.E."/>
            <person name="Nozaki H."/>
            <person name="Olson B.J."/>
        </authorList>
    </citation>
    <scope>NUCLEOTIDE SEQUENCE [LARGE SCALE GENOMIC DNA]</scope>
    <source>
        <strain evidence="11">NIES-2863</strain>
    </source>
</reference>
<name>A0A150H1Z2_GONPE</name>
<feature type="transmembrane region" description="Helical" evidence="7">
    <location>
        <begin position="767"/>
        <end position="788"/>
    </location>
</feature>
<evidence type="ECO:0000256" key="6">
    <source>
        <dbReference type="SAM" id="MobiDB-lite"/>
    </source>
</evidence>
<protein>
    <recommendedName>
        <fullName evidence="12">4Fe-4S ferredoxin-type domain-containing protein</fullName>
    </recommendedName>
</protein>
<dbReference type="Pfam" id="PF12801">
    <property type="entry name" value="Fer4_5"/>
    <property type="match status" value="2"/>
</dbReference>
<dbReference type="GO" id="GO:0005886">
    <property type="term" value="C:plasma membrane"/>
    <property type="evidence" value="ECO:0007669"/>
    <property type="project" value="UniProtKB-SubCell"/>
</dbReference>
<dbReference type="InterPro" id="IPR017900">
    <property type="entry name" value="4Fe4S_Fe_S_CS"/>
</dbReference>
<dbReference type="Pfam" id="PF25601">
    <property type="entry name" value="AAA_lid_14"/>
    <property type="match status" value="1"/>
</dbReference>
<feature type="transmembrane region" description="Helical" evidence="7">
    <location>
        <begin position="631"/>
        <end position="648"/>
    </location>
</feature>
<dbReference type="InterPro" id="IPR052378">
    <property type="entry name" value="NosR_regulator"/>
</dbReference>
<comment type="subcellular location">
    <subcellularLocation>
        <location evidence="1">Cell membrane</location>
    </subcellularLocation>
</comment>
<dbReference type="PROSITE" id="PS50045">
    <property type="entry name" value="SIGMA54_INTERACT_4"/>
    <property type="match status" value="1"/>
</dbReference>
<keyword evidence="11" id="KW-1185">Reference proteome</keyword>
<dbReference type="PROSITE" id="PS00198">
    <property type="entry name" value="4FE4S_FER_1"/>
    <property type="match status" value="1"/>
</dbReference>
<sequence>MKLLRLPRMPPVLASADSATGTPGRNDAVDPVASRLAELEAEGELARKRARTLAPYLVAAPKRGIIGNSKYADRLRRQVVEAARDKSRRPVLIFGEPGLEKTNVAALIHFGGPSRTTPMAHLDCSRLDASGVELFGRGDKAGLLEALGEGTLLLQNVHKMPPSLLPQLIRLCGEGTYQPTAIGGSPGSSEQPQLLRAQCRVILTAARQVSQLDKVAATIKVPPLRLRPSDIKDLQRYFVRELARRSAGGPGSGPSPRVDLTPAALRQLESYGWPGNITEVALVVERAVLQAGEAAAEQGAQLTEDVFWFAKQAKDRFRLNLLAAYPPLRQLLRSGLWPNAINFGFTAYAYPLIVALLLWGPQASARADRLHNPALAVFWDCWWPLVFVSFPLLGRVWCAVCPFMIYGELVQRWRTSPAGGSAKLRKWPREAAERYGPPFLFGLFAAILVWEEVWDLPNSAALSGWLLIIITAGAVVCSALFERRLWCRYLCPIGGMNGLMAKLSATEVRARQGVCSGECSTYHCYRGGPAEGEGLASPGCPLYSHPAQLSDNRNCTNCMECLRACPNGSVEFRLRLPGADLWSGHTASEGEVALMFMLLGAVYLHNLPALAHQLGLDPGSLGLTAVTPQHIAASLLLLAAPGALAYGADVATRNGAAAAAVAAAGSLVKRVAAELRRGSGATGGTLVAAGAAVAAAPAVATQAAPAAAGRPPAPFLTLAYGYLPLLWAATLSHYLRPLLAEAGQLLPISAAMLGWEDAPLPVAAAHPAVISFLQGTLLLFGGAASAALSRKLAAAPWSAFAPQTLTIGLFTAELWALILP</sequence>
<dbReference type="STRING" id="33097.A0A150H1Z2"/>
<feature type="transmembrane region" description="Helical" evidence="7">
    <location>
        <begin position="432"/>
        <end position="450"/>
    </location>
</feature>
<dbReference type="PROSITE" id="PS51379">
    <property type="entry name" value="4FE4S_FER_2"/>
    <property type="match status" value="1"/>
</dbReference>
<evidence type="ECO:0000256" key="7">
    <source>
        <dbReference type="SAM" id="Phobius"/>
    </source>
</evidence>
<evidence type="ECO:0000256" key="2">
    <source>
        <dbReference type="ARBA" id="ARBA00022475"/>
    </source>
</evidence>
<keyword evidence="7" id="KW-1133">Transmembrane helix</keyword>
<keyword evidence="3" id="KW-0547">Nucleotide-binding</keyword>
<proteinExistence type="predicted"/>
<dbReference type="InterPro" id="IPR027417">
    <property type="entry name" value="P-loop_NTPase"/>
</dbReference>
<evidence type="ECO:0000313" key="10">
    <source>
        <dbReference type="EMBL" id="KXZ56033.1"/>
    </source>
</evidence>
<feature type="domain" description="4Fe-4S ferredoxin-type" evidence="9">
    <location>
        <begin position="545"/>
        <end position="575"/>
    </location>
</feature>
<evidence type="ECO:0000313" key="11">
    <source>
        <dbReference type="Proteomes" id="UP000075714"/>
    </source>
</evidence>
<keyword evidence="7" id="KW-0812">Transmembrane</keyword>
<evidence type="ECO:0008006" key="12">
    <source>
        <dbReference type="Google" id="ProtNLM"/>
    </source>
</evidence>
<comment type="caution">
    <text evidence="10">The sequence shown here is derived from an EMBL/GenBank/DDBJ whole genome shotgun (WGS) entry which is preliminary data.</text>
</comment>
<evidence type="ECO:0000256" key="4">
    <source>
        <dbReference type="ARBA" id="ARBA00022840"/>
    </source>
</evidence>
<dbReference type="GO" id="GO:0005524">
    <property type="term" value="F:ATP binding"/>
    <property type="evidence" value="ECO:0007669"/>
    <property type="project" value="InterPro"/>
</dbReference>
<dbReference type="Proteomes" id="UP000075714">
    <property type="component" value="Unassembled WGS sequence"/>
</dbReference>
<keyword evidence="5 7" id="KW-0472">Membrane</keyword>
<dbReference type="Gene3D" id="3.40.50.300">
    <property type="entry name" value="P-loop containing nucleotide triphosphate hydrolases"/>
    <property type="match status" value="1"/>
</dbReference>
<evidence type="ECO:0000256" key="5">
    <source>
        <dbReference type="ARBA" id="ARBA00023136"/>
    </source>
</evidence>
<dbReference type="Gene3D" id="1.10.8.60">
    <property type="match status" value="1"/>
</dbReference>
<feature type="transmembrane region" description="Helical" evidence="7">
    <location>
        <begin position="592"/>
        <end position="611"/>
    </location>
</feature>
<dbReference type="PANTHER" id="PTHR30224:SF4">
    <property type="entry name" value="ELECTRON TRANSPORT PROTEIN YCCM-RELATED"/>
    <property type="match status" value="1"/>
</dbReference>